<keyword evidence="3" id="KW-0808">Transferase</keyword>
<proteinExistence type="inferred from homology"/>
<evidence type="ECO:0000313" key="4">
    <source>
        <dbReference type="Proteomes" id="UP000006281"/>
    </source>
</evidence>
<dbReference type="SUPFAM" id="SSF54001">
    <property type="entry name" value="Cysteine proteinases"/>
    <property type="match status" value="1"/>
</dbReference>
<dbReference type="HOGENOM" id="CLU_049918_1_0_11"/>
<dbReference type="AlphaFoldDB" id="K0KCN1"/>
<dbReference type="InterPro" id="IPR038765">
    <property type="entry name" value="Papain-like_cys_pep_sf"/>
</dbReference>
<feature type="region of interest" description="Disordered" evidence="2">
    <location>
        <begin position="1"/>
        <end position="22"/>
    </location>
</feature>
<dbReference type="PANTHER" id="PTHR11786">
    <property type="entry name" value="N-HYDROXYARYLAMINE O-ACETYLTRANSFERASE"/>
    <property type="match status" value="1"/>
</dbReference>
<feature type="compositionally biased region" description="Low complexity" evidence="2">
    <location>
        <begin position="306"/>
        <end position="316"/>
    </location>
</feature>
<dbReference type="PATRIC" id="fig|1179773.3.peg.7385"/>
<gene>
    <name evidence="3" type="primary">nat</name>
    <name evidence="3" type="ordered locus">BN6_73070</name>
</gene>
<sequence>MTTPSPTNTTTPTPEPTPTTTPVSRETLLALLRRIGLTSAEPPSVAALTRLHQAFVERVPYESVEIQLNRPTSIDPADSLARILTGRGGYCFHLNGAFGAILEALGYHVTRHLGGVRTTPASPAVINRHHLVLTVRDLPDSADTWLADVGLGDGLHSPLPLRAGGHRQGPFTFTLAPSAIAPGGWRLEHDPRGGLHAMDFDPNPARMADFAERHHHLSTSPESGFVKTFSVQRTDARGWDTLRALTLSRTEETTSKTVLDRRADWFQALADVYGLTFTAPDAETLWRKANAQHEAHLASRPHHDLPTTTLRTTTRP</sequence>
<feature type="region of interest" description="Disordered" evidence="2">
    <location>
        <begin position="293"/>
        <end position="316"/>
    </location>
</feature>
<dbReference type="Gene3D" id="2.40.128.150">
    <property type="entry name" value="Cysteine proteinases"/>
    <property type="match status" value="1"/>
</dbReference>
<feature type="compositionally biased region" description="Low complexity" evidence="2">
    <location>
        <begin position="1"/>
        <end position="12"/>
    </location>
</feature>
<dbReference type="eggNOG" id="COG2162">
    <property type="taxonomic scope" value="Bacteria"/>
</dbReference>
<dbReference type="KEGG" id="sesp:BN6_73070"/>
<reference evidence="3 4" key="1">
    <citation type="journal article" date="2012" name="BMC Genomics">
        <title>Complete genome sequence of Saccharothrix espanaensis DSM 44229T and comparison to the other completely sequenced Pseudonocardiaceae.</title>
        <authorList>
            <person name="Strobel T."/>
            <person name="Al-Dilaimi A."/>
            <person name="Blom J."/>
            <person name="Gessner A."/>
            <person name="Kalinowski J."/>
            <person name="Luzhetska M."/>
            <person name="Puhler A."/>
            <person name="Szczepanowski R."/>
            <person name="Bechthold A."/>
            <person name="Ruckert C."/>
        </authorList>
    </citation>
    <scope>NUCLEOTIDE SEQUENCE [LARGE SCALE GENOMIC DNA]</scope>
    <source>
        <strain evidence="4">ATCC 51144 / DSM 44229 / JCM 9112 / NBRC 15066 / NRRL 15764</strain>
    </source>
</reference>
<feature type="compositionally biased region" description="Basic and acidic residues" evidence="2">
    <location>
        <begin position="293"/>
        <end position="305"/>
    </location>
</feature>
<dbReference type="Proteomes" id="UP000006281">
    <property type="component" value="Chromosome"/>
</dbReference>
<dbReference type="RefSeq" id="WP_015104649.1">
    <property type="nucleotide sequence ID" value="NC_019673.1"/>
</dbReference>
<dbReference type="BioCyc" id="SESP1179773:BN6_RS35300-MONOMER"/>
<comment type="similarity">
    <text evidence="1">Belongs to the arylamine N-acetyltransferase family.</text>
</comment>
<evidence type="ECO:0000256" key="2">
    <source>
        <dbReference type="SAM" id="MobiDB-lite"/>
    </source>
</evidence>
<protein>
    <submittedName>
        <fullName evidence="3">Arylamine N-acetyltransferase</fullName>
    </submittedName>
</protein>
<keyword evidence="4" id="KW-1185">Reference proteome</keyword>
<organism evidence="3 4">
    <name type="scientific">Saccharothrix espanaensis (strain ATCC 51144 / DSM 44229 / JCM 9112 / NBRC 15066 / NRRL 15764)</name>
    <dbReference type="NCBI Taxonomy" id="1179773"/>
    <lineage>
        <taxon>Bacteria</taxon>
        <taxon>Bacillati</taxon>
        <taxon>Actinomycetota</taxon>
        <taxon>Actinomycetes</taxon>
        <taxon>Pseudonocardiales</taxon>
        <taxon>Pseudonocardiaceae</taxon>
        <taxon>Saccharothrix</taxon>
    </lineage>
</organism>
<dbReference type="GO" id="GO:0016407">
    <property type="term" value="F:acetyltransferase activity"/>
    <property type="evidence" value="ECO:0007669"/>
    <property type="project" value="InterPro"/>
</dbReference>
<name>K0KCN1_SACES</name>
<evidence type="ECO:0000313" key="3">
    <source>
        <dbReference type="EMBL" id="CCH34539.1"/>
    </source>
</evidence>
<dbReference type="InterPro" id="IPR001447">
    <property type="entry name" value="Arylamine_N-AcTrfase"/>
</dbReference>
<dbReference type="Gene3D" id="3.30.2140.10">
    <property type="entry name" value="Arylamine N-acetyltransferase"/>
    <property type="match status" value="1"/>
</dbReference>
<dbReference type="PANTHER" id="PTHR11786:SF0">
    <property type="entry name" value="ARYLAMINE N-ACETYLTRANSFERASE 4-RELATED"/>
    <property type="match status" value="1"/>
</dbReference>
<evidence type="ECO:0000256" key="1">
    <source>
        <dbReference type="ARBA" id="ARBA00006547"/>
    </source>
</evidence>
<dbReference type="Pfam" id="PF00797">
    <property type="entry name" value="Acetyltransf_2"/>
    <property type="match status" value="1"/>
</dbReference>
<accession>K0KCN1</accession>
<dbReference type="STRING" id="1179773.BN6_73070"/>
<dbReference type="EMBL" id="HE804045">
    <property type="protein sequence ID" value="CCH34539.1"/>
    <property type="molecule type" value="Genomic_DNA"/>
</dbReference>